<dbReference type="Gene3D" id="3.30.40.10">
    <property type="entry name" value="Zinc/RING finger domain, C3HC4 (zinc finger)"/>
    <property type="match status" value="1"/>
</dbReference>
<keyword evidence="9 13" id="KW-0829">Tyrosine-protein kinase</keyword>
<proteinExistence type="inferred from homology"/>
<comment type="caution">
    <text evidence="18">The sequence shown here is derived from an EMBL/GenBank/DDBJ whole genome shotgun (WGS) entry which is preliminary data.</text>
</comment>
<evidence type="ECO:0000256" key="8">
    <source>
        <dbReference type="ARBA" id="ARBA00022840"/>
    </source>
</evidence>
<dbReference type="FunFam" id="1.10.510.10:FF:000554">
    <property type="entry name" value="Predicted protein"/>
    <property type="match status" value="1"/>
</dbReference>
<feature type="domain" description="RING-type" evidence="17">
    <location>
        <begin position="41"/>
        <end position="86"/>
    </location>
</feature>
<dbReference type="Pfam" id="PF07714">
    <property type="entry name" value="PK_Tyr_Ser-Thr"/>
    <property type="match status" value="1"/>
</dbReference>
<keyword evidence="1" id="KW-0597">Phosphoprotein</keyword>
<feature type="domain" description="Protein kinase" evidence="16">
    <location>
        <begin position="276"/>
        <end position="525"/>
    </location>
</feature>
<keyword evidence="4 12" id="KW-0547">Nucleotide-binding</keyword>
<dbReference type="Gene3D" id="3.30.505.10">
    <property type="entry name" value="SH2 domain"/>
    <property type="match status" value="1"/>
</dbReference>
<dbReference type="PROSITE" id="PS00107">
    <property type="entry name" value="PROTEIN_KINASE_ATP"/>
    <property type="match status" value="1"/>
</dbReference>
<keyword evidence="5 10" id="KW-0863">Zinc-finger</keyword>
<keyword evidence="11" id="KW-0727">SH2 domain</keyword>
<dbReference type="InterPro" id="IPR011009">
    <property type="entry name" value="Kinase-like_dom_sf"/>
</dbReference>
<dbReference type="SMART" id="SM00184">
    <property type="entry name" value="RING"/>
    <property type="match status" value="1"/>
</dbReference>
<dbReference type="EMBL" id="CAXITT010000682">
    <property type="protein sequence ID" value="CAL1545165.1"/>
    <property type="molecule type" value="Genomic_DNA"/>
</dbReference>
<dbReference type="SUPFAM" id="SSF57850">
    <property type="entry name" value="RING/U-box"/>
    <property type="match status" value="1"/>
</dbReference>
<evidence type="ECO:0000256" key="1">
    <source>
        <dbReference type="ARBA" id="ARBA00022553"/>
    </source>
</evidence>
<dbReference type="SUPFAM" id="SSF55550">
    <property type="entry name" value="SH2 domain"/>
    <property type="match status" value="1"/>
</dbReference>
<dbReference type="Pfam" id="PF00017">
    <property type="entry name" value="SH2"/>
    <property type="match status" value="1"/>
</dbReference>
<dbReference type="InterPro" id="IPR017907">
    <property type="entry name" value="Znf_RING_CS"/>
</dbReference>
<evidence type="ECO:0000259" key="15">
    <source>
        <dbReference type="PROSITE" id="PS50001"/>
    </source>
</evidence>
<dbReference type="InterPro" id="IPR050198">
    <property type="entry name" value="Non-receptor_tyrosine_kinases"/>
</dbReference>
<dbReference type="InterPro" id="IPR001245">
    <property type="entry name" value="Ser-Thr/Tyr_kinase_cat_dom"/>
</dbReference>
<dbReference type="Proteomes" id="UP001497497">
    <property type="component" value="Unassembled WGS sequence"/>
</dbReference>
<evidence type="ECO:0000256" key="2">
    <source>
        <dbReference type="ARBA" id="ARBA00022679"/>
    </source>
</evidence>
<dbReference type="InterPro" id="IPR000719">
    <property type="entry name" value="Prot_kinase_dom"/>
</dbReference>
<dbReference type="PROSITE" id="PS00518">
    <property type="entry name" value="ZF_RING_1"/>
    <property type="match status" value="1"/>
</dbReference>
<evidence type="ECO:0000256" key="11">
    <source>
        <dbReference type="PROSITE-ProRule" id="PRU00191"/>
    </source>
</evidence>
<keyword evidence="3" id="KW-0479">Metal-binding</keyword>
<name>A0AAV2IGC5_LYMST</name>
<dbReference type="PANTHER" id="PTHR24418">
    <property type="entry name" value="TYROSINE-PROTEIN KINASE"/>
    <property type="match status" value="1"/>
</dbReference>
<evidence type="ECO:0000256" key="5">
    <source>
        <dbReference type="ARBA" id="ARBA00022771"/>
    </source>
</evidence>
<evidence type="ECO:0000256" key="7">
    <source>
        <dbReference type="ARBA" id="ARBA00022833"/>
    </source>
</evidence>
<keyword evidence="8 12" id="KW-0067">ATP-binding</keyword>
<keyword evidence="19" id="KW-1185">Reference proteome</keyword>
<dbReference type="SUPFAM" id="SSF56112">
    <property type="entry name" value="Protein kinase-like (PK-like)"/>
    <property type="match status" value="1"/>
</dbReference>
<evidence type="ECO:0000313" key="19">
    <source>
        <dbReference type="Proteomes" id="UP001497497"/>
    </source>
</evidence>
<evidence type="ECO:0000259" key="16">
    <source>
        <dbReference type="PROSITE" id="PS50011"/>
    </source>
</evidence>
<dbReference type="GO" id="GO:0008270">
    <property type="term" value="F:zinc ion binding"/>
    <property type="evidence" value="ECO:0007669"/>
    <property type="project" value="UniProtKB-KW"/>
</dbReference>
<comment type="similarity">
    <text evidence="13">Belongs to the protein kinase superfamily. Tyr protein kinase family.</text>
</comment>
<evidence type="ECO:0000256" key="6">
    <source>
        <dbReference type="ARBA" id="ARBA00022777"/>
    </source>
</evidence>
<dbReference type="PRINTS" id="PR00109">
    <property type="entry name" value="TYRKINASE"/>
</dbReference>
<keyword evidence="6 13" id="KW-0418">Kinase</keyword>
<evidence type="ECO:0000256" key="12">
    <source>
        <dbReference type="PROSITE-ProRule" id="PRU10141"/>
    </source>
</evidence>
<evidence type="ECO:0000256" key="9">
    <source>
        <dbReference type="ARBA" id="ARBA00023137"/>
    </source>
</evidence>
<dbReference type="CDD" id="cd16584">
    <property type="entry name" value="RING-HC_TRIM56_C-V"/>
    <property type="match status" value="1"/>
</dbReference>
<evidence type="ECO:0000256" key="3">
    <source>
        <dbReference type="ARBA" id="ARBA00022723"/>
    </source>
</evidence>
<accession>A0AAV2IGC5</accession>
<dbReference type="InterPro" id="IPR000980">
    <property type="entry name" value="SH2"/>
</dbReference>
<keyword evidence="2 13" id="KW-0808">Transferase</keyword>
<feature type="domain" description="SH2" evidence="15">
    <location>
        <begin position="150"/>
        <end position="251"/>
    </location>
</feature>
<organism evidence="18 19">
    <name type="scientific">Lymnaea stagnalis</name>
    <name type="common">Great pond snail</name>
    <name type="synonym">Helix stagnalis</name>
    <dbReference type="NCBI Taxonomy" id="6523"/>
    <lineage>
        <taxon>Eukaryota</taxon>
        <taxon>Metazoa</taxon>
        <taxon>Spiralia</taxon>
        <taxon>Lophotrochozoa</taxon>
        <taxon>Mollusca</taxon>
        <taxon>Gastropoda</taxon>
        <taxon>Heterobranchia</taxon>
        <taxon>Euthyneura</taxon>
        <taxon>Panpulmonata</taxon>
        <taxon>Hygrophila</taxon>
        <taxon>Lymnaeoidea</taxon>
        <taxon>Lymnaeidae</taxon>
        <taxon>Lymnaea</taxon>
    </lineage>
</organism>
<dbReference type="InterPro" id="IPR001841">
    <property type="entry name" value="Znf_RING"/>
</dbReference>
<sequence>MIDTARLAVGRILQYTEWLTMARPHSNDSLKEKLQEDFLSCKICLEPLRRPKALPCLHSFCELCLKDYVRRNPGNQPGYFPCPMCRKSTQVPENGVGGFPDNFILLSLADTIEEDHWPPAGNSGHLYQSSPPRGLYPPSPREQRHRAHDWYFGKVSRNASEEWLLAPDYPKGTFLVRLGEMSPDTYTLSVRDCDELRGYLVKHYKIITKRMSNGRECYFITKQRAFQSLAELVKHYQDSVDGLCCKLASTCAKPRSLIWAMERGKDDEFMTERNTLHLIKKLGSGQFAEVWLAKWQGSADVAVKIQTINCVTTAAFLDEAQILKTLQHPNILELRGVCSEVEPVYLLMEYMPRGQLSKYLRETGAGLGLSQLIYIGAQVADAMAYMEKEKFVHRNLGARNILVGDANRVKVAGFGMTKAVDDPDFNFRRGLKMAIKWMAPEVLLYNKYSTKADVWSFGIVLMEIFTHGKEPYEDKASKEAFESVQDGYRMPKPDNCPQEVYDVMLTCWQSNAHSRPSFDFLNTFLNDFES</sequence>
<evidence type="ECO:0000256" key="10">
    <source>
        <dbReference type="PROSITE-ProRule" id="PRU00175"/>
    </source>
</evidence>
<feature type="binding site" evidence="12">
    <location>
        <position position="304"/>
    </location>
    <ligand>
        <name>ATP</name>
        <dbReference type="ChEBI" id="CHEBI:30616"/>
    </ligand>
</feature>
<evidence type="ECO:0000313" key="18">
    <source>
        <dbReference type="EMBL" id="CAL1545165.1"/>
    </source>
</evidence>
<dbReference type="AlphaFoldDB" id="A0AAV2IGC5"/>
<dbReference type="SMART" id="SM00252">
    <property type="entry name" value="SH2"/>
    <property type="match status" value="1"/>
</dbReference>
<dbReference type="InterPro" id="IPR018957">
    <property type="entry name" value="Znf_C3HC4_RING-type"/>
</dbReference>
<evidence type="ECO:0000256" key="14">
    <source>
        <dbReference type="SAM" id="MobiDB-lite"/>
    </source>
</evidence>
<dbReference type="PROSITE" id="PS50089">
    <property type="entry name" value="ZF_RING_2"/>
    <property type="match status" value="1"/>
</dbReference>
<dbReference type="PRINTS" id="PR00401">
    <property type="entry name" value="SH2DOMAIN"/>
</dbReference>
<dbReference type="InterPro" id="IPR017441">
    <property type="entry name" value="Protein_kinase_ATP_BS"/>
</dbReference>
<evidence type="ECO:0000256" key="13">
    <source>
        <dbReference type="RuleBase" id="RU362096"/>
    </source>
</evidence>
<protein>
    <recommendedName>
        <fullName evidence="13">Tyrosine-protein kinase</fullName>
        <ecNumber evidence="13">2.7.10.2</ecNumber>
    </recommendedName>
</protein>
<evidence type="ECO:0000259" key="17">
    <source>
        <dbReference type="PROSITE" id="PS50089"/>
    </source>
</evidence>
<dbReference type="Pfam" id="PF00097">
    <property type="entry name" value="zf-C3HC4"/>
    <property type="match status" value="1"/>
</dbReference>
<feature type="region of interest" description="Disordered" evidence="14">
    <location>
        <begin position="120"/>
        <end position="140"/>
    </location>
</feature>
<dbReference type="EC" id="2.7.10.2" evidence="13"/>
<dbReference type="InterPro" id="IPR013083">
    <property type="entry name" value="Znf_RING/FYVE/PHD"/>
</dbReference>
<evidence type="ECO:0000256" key="4">
    <source>
        <dbReference type="ARBA" id="ARBA00022741"/>
    </source>
</evidence>
<comment type="catalytic activity">
    <reaction evidence="13">
        <text>L-tyrosyl-[protein] + ATP = O-phospho-L-tyrosyl-[protein] + ADP + H(+)</text>
        <dbReference type="Rhea" id="RHEA:10596"/>
        <dbReference type="Rhea" id="RHEA-COMP:10136"/>
        <dbReference type="Rhea" id="RHEA-COMP:20101"/>
        <dbReference type="ChEBI" id="CHEBI:15378"/>
        <dbReference type="ChEBI" id="CHEBI:30616"/>
        <dbReference type="ChEBI" id="CHEBI:46858"/>
        <dbReference type="ChEBI" id="CHEBI:61978"/>
        <dbReference type="ChEBI" id="CHEBI:456216"/>
        <dbReference type="EC" id="2.7.10.2"/>
    </reaction>
</comment>
<dbReference type="InterPro" id="IPR036860">
    <property type="entry name" value="SH2_dom_sf"/>
</dbReference>
<gene>
    <name evidence="18" type="ORF">GSLYS_00018648001</name>
</gene>
<dbReference type="GO" id="GO:0005524">
    <property type="term" value="F:ATP binding"/>
    <property type="evidence" value="ECO:0007669"/>
    <property type="project" value="UniProtKB-UniRule"/>
</dbReference>
<reference evidence="18 19" key="1">
    <citation type="submission" date="2024-04" db="EMBL/GenBank/DDBJ databases">
        <authorList>
            <consortium name="Genoscope - CEA"/>
            <person name="William W."/>
        </authorList>
    </citation>
    <scope>NUCLEOTIDE SEQUENCE [LARGE SCALE GENOMIC DNA]</scope>
</reference>
<dbReference type="PROSITE" id="PS50001">
    <property type="entry name" value="SH2"/>
    <property type="match status" value="1"/>
</dbReference>
<dbReference type="PROSITE" id="PS50011">
    <property type="entry name" value="PROTEIN_KINASE_DOM"/>
    <property type="match status" value="1"/>
</dbReference>
<dbReference type="GO" id="GO:0004715">
    <property type="term" value="F:non-membrane spanning protein tyrosine kinase activity"/>
    <property type="evidence" value="ECO:0007669"/>
    <property type="project" value="UniProtKB-EC"/>
</dbReference>
<keyword evidence="7" id="KW-0862">Zinc</keyword>
<dbReference type="Gene3D" id="1.10.510.10">
    <property type="entry name" value="Transferase(Phosphotransferase) domain 1"/>
    <property type="match status" value="1"/>
</dbReference>